<evidence type="ECO:0000256" key="3">
    <source>
        <dbReference type="ARBA" id="ARBA00012759"/>
    </source>
</evidence>
<dbReference type="GO" id="GO:0005829">
    <property type="term" value="C:cytosol"/>
    <property type="evidence" value="ECO:0007669"/>
    <property type="project" value="TreeGrafter"/>
</dbReference>
<accession>A0A1B6CBE6</accession>
<feature type="domain" description="USP" evidence="9">
    <location>
        <begin position="490"/>
        <end position="875"/>
    </location>
</feature>
<dbReference type="GO" id="GO:0016579">
    <property type="term" value="P:protein deubiquitination"/>
    <property type="evidence" value="ECO:0007669"/>
    <property type="project" value="InterPro"/>
</dbReference>
<dbReference type="Pfam" id="PF00443">
    <property type="entry name" value="UCH"/>
    <property type="match status" value="1"/>
</dbReference>
<dbReference type="EC" id="3.4.19.12" evidence="3"/>
<dbReference type="EMBL" id="GEDC01005063">
    <property type="protein sequence ID" value="JAS32235.1"/>
    <property type="molecule type" value="Transcribed_RNA"/>
</dbReference>
<dbReference type="InterPro" id="IPR028889">
    <property type="entry name" value="USP"/>
</dbReference>
<dbReference type="AlphaFoldDB" id="A0A1B6CBE6"/>
<dbReference type="GO" id="GO:0004843">
    <property type="term" value="F:cysteine-type deubiquitinase activity"/>
    <property type="evidence" value="ECO:0007669"/>
    <property type="project" value="UniProtKB-EC"/>
</dbReference>
<evidence type="ECO:0000256" key="1">
    <source>
        <dbReference type="ARBA" id="ARBA00000707"/>
    </source>
</evidence>
<feature type="compositionally biased region" description="Pro residues" evidence="8">
    <location>
        <begin position="338"/>
        <end position="347"/>
    </location>
</feature>
<organism evidence="10">
    <name type="scientific">Clastoptera arizonana</name>
    <name type="common">Arizona spittle bug</name>
    <dbReference type="NCBI Taxonomy" id="38151"/>
    <lineage>
        <taxon>Eukaryota</taxon>
        <taxon>Metazoa</taxon>
        <taxon>Ecdysozoa</taxon>
        <taxon>Arthropoda</taxon>
        <taxon>Hexapoda</taxon>
        <taxon>Insecta</taxon>
        <taxon>Pterygota</taxon>
        <taxon>Neoptera</taxon>
        <taxon>Paraneoptera</taxon>
        <taxon>Hemiptera</taxon>
        <taxon>Auchenorrhyncha</taxon>
        <taxon>Cercopoidea</taxon>
        <taxon>Clastopteridae</taxon>
        <taxon>Clastoptera</taxon>
    </lineage>
</organism>
<comment type="similarity">
    <text evidence="2">Belongs to the peptidase C19 family. USP10 subfamily.</text>
</comment>
<reference evidence="10" key="1">
    <citation type="submission" date="2015-12" db="EMBL/GenBank/DDBJ databases">
        <title>De novo transcriptome assembly of four potential Pierce s Disease insect vectors from Arizona vineyards.</title>
        <authorList>
            <person name="Tassone E.E."/>
        </authorList>
    </citation>
    <scope>NUCLEOTIDE SEQUENCE</scope>
</reference>
<dbReference type="GO" id="GO:0006508">
    <property type="term" value="P:proteolysis"/>
    <property type="evidence" value="ECO:0007669"/>
    <property type="project" value="UniProtKB-KW"/>
</dbReference>
<feature type="compositionally biased region" description="Low complexity" evidence="8">
    <location>
        <begin position="373"/>
        <end position="382"/>
    </location>
</feature>
<evidence type="ECO:0000256" key="6">
    <source>
        <dbReference type="ARBA" id="ARBA00022801"/>
    </source>
</evidence>
<feature type="region of interest" description="Disordered" evidence="8">
    <location>
        <begin position="330"/>
        <end position="382"/>
    </location>
</feature>
<dbReference type="InterPro" id="IPR038765">
    <property type="entry name" value="Papain-like_cys_pep_sf"/>
</dbReference>
<keyword evidence="7" id="KW-0788">Thiol protease</keyword>
<evidence type="ECO:0000256" key="8">
    <source>
        <dbReference type="SAM" id="MobiDB-lite"/>
    </source>
</evidence>
<dbReference type="PANTHER" id="PTHR24006:SF687">
    <property type="entry name" value="UBIQUITIN CARBOXYL-TERMINAL HYDROLASE 10"/>
    <property type="match status" value="1"/>
</dbReference>
<evidence type="ECO:0000256" key="2">
    <source>
        <dbReference type="ARBA" id="ARBA00005427"/>
    </source>
</evidence>
<dbReference type="GO" id="GO:0010506">
    <property type="term" value="P:regulation of autophagy"/>
    <property type="evidence" value="ECO:0007669"/>
    <property type="project" value="TreeGrafter"/>
</dbReference>
<comment type="catalytic activity">
    <reaction evidence="1">
        <text>Thiol-dependent hydrolysis of ester, thioester, amide, peptide and isopeptide bonds formed by the C-terminal Gly of ubiquitin (a 76-residue protein attached to proteins as an intracellular targeting signal).</text>
        <dbReference type="EC" id="3.4.19.12"/>
    </reaction>
</comment>
<dbReference type="SUPFAM" id="SSF54001">
    <property type="entry name" value="Cysteine proteinases"/>
    <property type="match status" value="1"/>
</dbReference>
<evidence type="ECO:0000256" key="4">
    <source>
        <dbReference type="ARBA" id="ARBA00022670"/>
    </source>
</evidence>
<proteinExistence type="inferred from homology"/>
<dbReference type="FunFam" id="3.90.70.10:FF:000092">
    <property type="entry name" value="Ubiquitin carboxyl-terminal hydrolase"/>
    <property type="match status" value="1"/>
</dbReference>
<evidence type="ECO:0000313" key="11">
    <source>
        <dbReference type="EMBL" id="JAS17512.1"/>
    </source>
</evidence>
<dbReference type="PANTHER" id="PTHR24006">
    <property type="entry name" value="UBIQUITIN CARBOXYL-TERMINAL HYDROLASE"/>
    <property type="match status" value="1"/>
</dbReference>
<dbReference type="GO" id="GO:0030330">
    <property type="term" value="P:DNA damage response, signal transduction by p53 class mediator"/>
    <property type="evidence" value="ECO:0007669"/>
    <property type="project" value="TreeGrafter"/>
</dbReference>
<feature type="compositionally biased region" description="Polar residues" evidence="8">
    <location>
        <begin position="358"/>
        <end position="370"/>
    </location>
</feature>
<evidence type="ECO:0000256" key="5">
    <source>
        <dbReference type="ARBA" id="ARBA00022786"/>
    </source>
</evidence>
<dbReference type="Gene3D" id="3.90.70.10">
    <property type="entry name" value="Cysteine proteinases"/>
    <property type="match status" value="1"/>
</dbReference>
<dbReference type="PROSITE" id="PS50235">
    <property type="entry name" value="USP_3"/>
    <property type="match status" value="1"/>
</dbReference>
<evidence type="ECO:0000259" key="9">
    <source>
        <dbReference type="PROSITE" id="PS50235"/>
    </source>
</evidence>
<dbReference type="CDD" id="cd02257">
    <property type="entry name" value="Peptidase_C19"/>
    <property type="match status" value="1"/>
</dbReference>
<name>A0A1B6CBE6_9HEMI</name>
<evidence type="ECO:0000313" key="12">
    <source>
        <dbReference type="EMBL" id="JAS32235.1"/>
    </source>
</evidence>
<dbReference type="EMBL" id="GEDC01026515">
    <property type="protein sequence ID" value="JAS10783.1"/>
    <property type="molecule type" value="Transcribed_RNA"/>
</dbReference>
<dbReference type="InterPro" id="IPR018200">
    <property type="entry name" value="USP_CS"/>
</dbReference>
<feature type="region of interest" description="Disordered" evidence="8">
    <location>
        <begin position="425"/>
        <end position="461"/>
    </location>
</feature>
<keyword evidence="6" id="KW-0378">Hydrolase</keyword>
<keyword evidence="4" id="KW-0645">Protease</keyword>
<dbReference type="GO" id="GO:0005634">
    <property type="term" value="C:nucleus"/>
    <property type="evidence" value="ECO:0007669"/>
    <property type="project" value="TreeGrafter"/>
</dbReference>
<gene>
    <name evidence="12" type="ORF">g.43724</name>
    <name evidence="11" type="ORF">g.43726</name>
    <name evidence="10" type="ORF">g.43731</name>
</gene>
<dbReference type="PROSITE" id="PS00973">
    <property type="entry name" value="USP_2"/>
    <property type="match status" value="1"/>
</dbReference>
<keyword evidence="5" id="KW-0833">Ubl conjugation pathway</keyword>
<sequence length="886" mass="98833">MDNLIQFLDFTDLNPNEVDQIHNVLYSNTDVCVELPWENINTSQWVDSVPSAAYMVSTGPLPGQLVVPPCQWLQSIHSDAQAVINGGTEGMLAVGDGEEGEFSENPLLPADSTSVPTVYQVVQQPNVFVSNVTANLSVHSFVPQPFFPPDTRPNNRRQRPTNKAMQKRNINTVTRGIENPQTPNFQAPFTQTQFPQGLTPFPPQIPYFPPLTIHSSQPRQLFFYHNHPVFIPTNSVIYPPAPIPAPNSEPMPAPDEEPIVHVKVEEPDSEQIDYHQQTSEEEEIISPPVVESVVVENSTLVQKNIPEEPIPVTDVVEDTKTEKVITKLPPATAFKSTPTPPQKPPFPAIGQRNPPLSEDNTAESTFSMPTPSAPKKSFASLFSSSSPAPDLSLIKPLARVNPLQNSNSIMPQSTAINFPVLAEKQPSKPPVQDFSSPAPQRATERPVNHNPKTPSQLPVPTLSDDPNLHRLGEFLCNYQLDHRALSLQPRGLTNRSNYCYINAILQALVACPPFYNLMKALGAQCSPKNGKSYTPIIDSMVQFINEFEPMPVGARPPGRREKAQARKDDANAQALNDIITGPAFEPSYVYKMLNSIRNDTTFQVEGRQEDAEEFLSCLLNGLNDEMLELVKLAEPVSLINGDITVNGDTSYTDQNGDWTEVVNKSNRITRRAEFGKTPMSAIFRGHLRSRVIRSGNDSTDNVQPFFTLQLDIEKASSVKEALEHLVGKEPLAGLTCSKTNQEVEAWQQVSLDELPLVLLLHLKCFDYKLQTCSKIIKSVDFSIDLKLEQKVLSSKSKVKNTTIPAGGKDRQYKLFAVVYHDGKEATKGHYITDVFHVGYSRWVRYDDATVRPVTEQQVLHPKGHRVPYLLYYRRSDTIWNPHDKSR</sequence>
<evidence type="ECO:0000313" key="10">
    <source>
        <dbReference type="EMBL" id="JAS10783.1"/>
    </source>
</evidence>
<evidence type="ECO:0000256" key="7">
    <source>
        <dbReference type="ARBA" id="ARBA00022807"/>
    </source>
</evidence>
<dbReference type="InterPro" id="IPR001394">
    <property type="entry name" value="Peptidase_C19_UCH"/>
</dbReference>
<dbReference type="InterPro" id="IPR050164">
    <property type="entry name" value="Peptidase_C19"/>
</dbReference>
<protein>
    <recommendedName>
        <fullName evidence="3">ubiquitinyl hydrolase 1</fullName>
        <ecNumber evidence="3">3.4.19.12</ecNumber>
    </recommendedName>
</protein>
<dbReference type="EMBL" id="GEDC01019786">
    <property type="protein sequence ID" value="JAS17512.1"/>
    <property type="molecule type" value="Transcribed_RNA"/>
</dbReference>